<accession>A0AAV5SV40</accession>
<comment type="caution">
    <text evidence="1">The sequence shown here is derived from an EMBL/GenBank/DDBJ whole genome shotgun (WGS) entry which is preliminary data.</text>
</comment>
<keyword evidence="2" id="KW-1185">Reference proteome</keyword>
<proteinExistence type="predicted"/>
<sequence>VNEITIGQIGPAFAFRVLAYGKEFIQASSQILNLNQRRSEGGSIHDKWIGLTEIEKDSSAEANHQFNDSFTNAIGKFDAEILQFANIHLTRSFISLLFCLRGRPRIPTLDFADLYSEISGETEFSADLDDGIIGE</sequence>
<protein>
    <submittedName>
        <fullName evidence="1">Uncharacterized protein</fullName>
    </submittedName>
</protein>
<organism evidence="1 2">
    <name type="scientific">Pristionchus entomophagus</name>
    <dbReference type="NCBI Taxonomy" id="358040"/>
    <lineage>
        <taxon>Eukaryota</taxon>
        <taxon>Metazoa</taxon>
        <taxon>Ecdysozoa</taxon>
        <taxon>Nematoda</taxon>
        <taxon>Chromadorea</taxon>
        <taxon>Rhabditida</taxon>
        <taxon>Rhabditina</taxon>
        <taxon>Diplogasteromorpha</taxon>
        <taxon>Diplogasteroidea</taxon>
        <taxon>Neodiplogasteridae</taxon>
        <taxon>Pristionchus</taxon>
    </lineage>
</organism>
<dbReference type="Proteomes" id="UP001432027">
    <property type="component" value="Unassembled WGS sequence"/>
</dbReference>
<evidence type="ECO:0000313" key="1">
    <source>
        <dbReference type="EMBL" id="GMS85229.1"/>
    </source>
</evidence>
<reference evidence="1" key="1">
    <citation type="submission" date="2023-10" db="EMBL/GenBank/DDBJ databases">
        <title>Genome assembly of Pristionchus species.</title>
        <authorList>
            <person name="Yoshida K."/>
            <person name="Sommer R.J."/>
        </authorList>
    </citation>
    <scope>NUCLEOTIDE SEQUENCE</scope>
    <source>
        <strain evidence="1">RS0144</strain>
    </source>
</reference>
<evidence type="ECO:0000313" key="2">
    <source>
        <dbReference type="Proteomes" id="UP001432027"/>
    </source>
</evidence>
<name>A0AAV5SV40_9BILA</name>
<feature type="non-terminal residue" evidence="1">
    <location>
        <position position="1"/>
    </location>
</feature>
<feature type="non-terminal residue" evidence="1">
    <location>
        <position position="135"/>
    </location>
</feature>
<dbReference type="EMBL" id="BTSX01000002">
    <property type="protein sequence ID" value="GMS85229.1"/>
    <property type="molecule type" value="Genomic_DNA"/>
</dbReference>
<gene>
    <name evidence="1" type="ORF">PENTCL1PPCAC_7404</name>
</gene>
<dbReference type="AlphaFoldDB" id="A0AAV5SV40"/>